<dbReference type="Pfam" id="PF12158">
    <property type="entry name" value="DUF3592"/>
    <property type="match status" value="1"/>
</dbReference>
<accession>A0A1F7WL94</accession>
<protein>
    <recommendedName>
        <fullName evidence="1">DUF3592 domain-containing protein</fullName>
    </recommendedName>
</protein>
<dbReference type="STRING" id="1817813.A2008_06595"/>
<evidence type="ECO:0000313" key="3">
    <source>
        <dbReference type="Proteomes" id="UP000178735"/>
    </source>
</evidence>
<dbReference type="EMBL" id="MGFH01000160">
    <property type="protein sequence ID" value="OGM03606.1"/>
    <property type="molecule type" value="Genomic_DNA"/>
</dbReference>
<feature type="domain" description="DUF3592" evidence="1">
    <location>
        <begin position="42"/>
        <end position="119"/>
    </location>
</feature>
<name>A0A1F7WL94_9BACT</name>
<evidence type="ECO:0000313" key="2">
    <source>
        <dbReference type="EMBL" id="OGM03606.1"/>
    </source>
</evidence>
<proteinExistence type="predicted"/>
<dbReference type="InterPro" id="IPR021994">
    <property type="entry name" value="DUF3592"/>
</dbReference>
<reference evidence="2 3" key="1">
    <citation type="journal article" date="2016" name="Nat. Commun.">
        <title>Thousands of microbial genomes shed light on interconnected biogeochemical processes in an aquifer system.</title>
        <authorList>
            <person name="Anantharaman K."/>
            <person name="Brown C.T."/>
            <person name="Hug L.A."/>
            <person name="Sharon I."/>
            <person name="Castelle C.J."/>
            <person name="Probst A.J."/>
            <person name="Thomas B.C."/>
            <person name="Singh A."/>
            <person name="Wilkins M.J."/>
            <person name="Karaoz U."/>
            <person name="Brodie E.L."/>
            <person name="Williams K.H."/>
            <person name="Hubbard S.S."/>
            <person name="Banfield J.F."/>
        </authorList>
    </citation>
    <scope>NUCLEOTIDE SEQUENCE [LARGE SCALE GENOMIC DNA]</scope>
</reference>
<dbReference type="AlphaFoldDB" id="A0A1F7WL94"/>
<gene>
    <name evidence="2" type="ORF">A2008_06595</name>
</gene>
<organism evidence="2 3">
    <name type="scientific">Candidatus Wallbacteria bacterium GWC2_49_35</name>
    <dbReference type="NCBI Taxonomy" id="1817813"/>
    <lineage>
        <taxon>Bacteria</taxon>
        <taxon>Candidatus Walliibacteriota</taxon>
    </lineage>
</organism>
<sequence length="147" mass="15566">MKIEKIVGLVFSVIGIGLLLGDIYAYKLTSRFIGNSEKAGGVVTSLVKSYSGRSGSFGDSGMSGSPVYAPVVRFKTPDGAEFEFKSAISSNPPSYSAGDSVEVLYDKNNPASAEINGFFSLWFTVLILSLLGTIFSGIGLAILKFSR</sequence>
<evidence type="ECO:0000259" key="1">
    <source>
        <dbReference type="Pfam" id="PF12158"/>
    </source>
</evidence>
<dbReference type="Proteomes" id="UP000178735">
    <property type="component" value="Unassembled WGS sequence"/>
</dbReference>
<comment type="caution">
    <text evidence="2">The sequence shown here is derived from an EMBL/GenBank/DDBJ whole genome shotgun (WGS) entry which is preliminary data.</text>
</comment>